<proteinExistence type="predicted"/>
<feature type="region of interest" description="Disordered" evidence="6">
    <location>
        <begin position="144"/>
        <end position="164"/>
    </location>
</feature>
<accession>A0AAE9XQ12</accession>
<dbReference type="InterPro" id="IPR001486">
    <property type="entry name" value="Hemoglobin_trunc"/>
</dbReference>
<keyword evidence="8" id="KW-1185">Reference proteome</keyword>
<keyword evidence="1" id="KW-0813">Transport</keyword>
<dbReference type="Gene3D" id="1.10.490.10">
    <property type="entry name" value="Globins"/>
    <property type="match status" value="1"/>
</dbReference>
<dbReference type="EMBL" id="CP116805">
    <property type="protein sequence ID" value="WCL52825.1"/>
    <property type="molecule type" value="Genomic_DNA"/>
</dbReference>
<dbReference type="AlphaFoldDB" id="A0AAE9XQ12"/>
<evidence type="ECO:0000256" key="5">
    <source>
        <dbReference type="PIRSR" id="PIRSR601486-1"/>
    </source>
</evidence>
<evidence type="ECO:0000256" key="1">
    <source>
        <dbReference type="ARBA" id="ARBA00022448"/>
    </source>
</evidence>
<evidence type="ECO:0000256" key="2">
    <source>
        <dbReference type="ARBA" id="ARBA00022617"/>
    </source>
</evidence>
<sequence length="164" mass="18611">MLTILDRLGDQESLDKIIDLFYRKQLEDPVTRPFFSNAKLPRIQQMQRSLLTMLFCGQTTGVAFYLQESHAHLVRDHGLNHDHFSHTMTNLEAALRECGHTPALVAEIMMLAWNLEDAILGNRKIRSMQGTLVDALRLHEESLGGPDAVVKRDPHANEPDKADE</sequence>
<reference evidence="7" key="1">
    <citation type="submission" date="2023-01" db="EMBL/GenBank/DDBJ databases">
        <title>The genome sequence of Kordiimonadaceae bacterium 6D33.</title>
        <authorList>
            <person name="Liu Y."/>
        </authorList>
    </citation>
    <scope>NUCLEOTIDE SEQUENCE</scope>
    <source>
        <strain evidence="7">6D33</strain>
    </source>
</reference>
<dbReference type="KEGG" id="gso:PH603_09765"/>
<evidence type="ECO:0000256" key="3">
    <source>
        <dbReference type="ARBA" id="ARBA00022723"/>
    </source>
</evidence>
<organism evidence="7 8">
    <name type="scientific">Gimibacter soli</name>
    <dbReference type="NCBI Taxonomy" id="3024400"/>
    <lineage>
        <taxon>Bacteria</taxon>
        <taxon>Pseudomonadati</taxon>
        <taxon>Pseudomonadota</taxon>
        <taxon>Alphaproteobacteria</taxon>
        <taxon>Kordiimonadales</taxon>
        <taxon>Temperatibacteraceae</taxon>
        <taxon>Gimibacter</taxon>
    </lineage>
</organism>
<evidence type="ECO:0000256" key="4">
    <source>
        <dbReference type="ARBA" id="ARBA00023004"/>
    </source>
</evidence>
<keyword evidence="4 5" id="KW-0408">Iron</keyword>
<dbReference type="InterPro" id="IPR012292">
    <property type="entry name" value="Globin/Proto"/>
</dbReference>
<dbReference type="Proteomes" id="UP001217500">
    <property type="component" value="Chromosome"/>
</dbReference>
<dbReference type="CDD" id="cd00454">
    <property type="entry name" value="TrHb1_N"/>
    <property type="match status" value="1"/>
</dbReference>
<feature type="binding site" description="proximal binding residue" evidence="5">
    <location>
        <position position="70"/>
    </location>
    <ligand>
        <name>heme</name>
        <dbReference type="ChEBI" id="CHEBI:30413"/>
    </ligand>
    <ligandPart>
        <name>Fe</name>
        <dbReference type="ChEBI" id="CHEBI:18248"/>
    </ligandPart>
</feature>
<dbReference type="GO" id="GO:0019825">
    <property type="term" value="F:oxygen binding"/>
    <property type="evidence" value="ECO:0007669"/>
    <property type="project" value="InterPro"/>
</dbReference>
<gene>
    <name evidence="7" type="ORF">PH603_09765</name>
</gene>
<keyword evidence="2 5" id="KW-0349">Heme</keyword>
<protein>
    <submittedName>
        <fullName evidence="7">Group 1 truncated hemoglobin</fullName>
    </submittedName>
</protein>
<dbReference type="GO" id="GO:0046872">
    <property type="term" value="F:metal ion binding"/>
    <property type="evidence" value="ECO:0007669"/>
    <property type="project" value="UniProtKB-KW"/>
</dbReference>
<dbReference type="RefSeq" id="WP_289502264.1">
    <property type="nucleotide sequence ID" value="NZ_CP116805.1"/>
</dbReference>
<feature type="compositionally biased region" description="Basic and acidic residues" evidence="6">
    <location>
        <begin position="149"/>
        <end position="164"/>
    </location>
</feature>
<dbReference type="InterPro" id="IPR009050">
    <property type="entry name" value="Globin-like_sf"/>
</dbReference>
<name>A0AAE9XQ12_9PROT</name>
<keyword evidence="3 5" id="KW-0479">Metal-binding</keyword>
<evidence type="ECO:0000256" key="6">
    <source>
        <dbReference type="SAM" id="MobiDB-lite"/>
    </source>
</evidence>
<dbReference type="Pfam" id="PF01152">
    <property type="entry name" value="Bac_globin"/>
    <property type="match status" value="1"/>
</dbReference>
<dbReference type="SUPFAM" id="SSF46458">
    <property type="entry name" value="Globin-like"/>
    <property type="match status" value="1"/>
</dbReference>
<evidence type="ECO:0000313" key="8">
    <source>
        <dbReference type="Proteomes" id="UP001217500"/>
    </source>
</evidence>
<evidence type="ECO:0000313" key="7">
    <source>
        <dbReference type="EMBL" id="WCL52825.1"/>
    </source>
</evidence>
<dbReference type="GO" id="GO:0020037">
    <property type="term" value="F:heme binding"/>
    <property type="evidence" value="ECO:0007669"/>
    <property type="project" value="InterPro"/>
</dbReference>